<keyword evidence="5 7" id="KW-1133">Transmembrane helix</keyword>
<dbReference type="InterPro" id="IPR003439">
    <property type="entry name" value="ABC_transporter-like_ATP-bd"/>
</dbReference>
<keyword evidence="11" id="KW-1185">Reference proteome</keyword>
<comment type="caution">
    <text evidence="10">The sequence shown here is derived from an EMBL/GenBank/DDBJ whole genome shotgun (WGS) entry which is preliminary data.</text>
</comment>
<dbReference type="AlphaFoldDB" id="A0A074J7Y6"/>
<dbReference type="NCBIfam" id="TIGR02868">
    <property type="entry name" value="CydC"/>
    <property type="match status" value="1"/>
</dbReference>
<evidence type="ECO:0000313" key="11">
    <source>
        <dbReference type="Proteomes" id="UP000027432"/>
    </source>
</evidence>
<dbReference type="STRING" id="1353537.TP2_06910"/>
<dbReference type="Proteomes" id="UP000027432">
    <property type="component" value="Unassembled WGS sequence"/>
</dbReference>
<reference evidence="10 11" key="1">
    <citation type="submission" date="2013-07" db="EMBL/GenBank/DDBJ databases">
        <title>Thioclava pacifica DSM 10166 Genome Sequencing.</title>
        <authorList>
            <person name="Lai Q."/>
            <person name="Shao Z."/>
        </authorList>
    </citation>
    <scope>NUCLEOTIDE SEQUENCE [LARGE SCALE GENOMIC DNA]</scope>
    <source>
        <strain evidence="10 11">DSM 10166</strain>
    </source>
</reference>
<dbReference type="InterPro" id="IPR036640">
    <property type="entry name" value="ABC1_TM_sf"/>
</dbReference>
<dbReference type="GO" id="GO:0140359">
    <property type="term" value="F:ABC-type transporter activity"/>
    <property type="evidence" value="ECO:0007669"/>
    <property type="project" value="InterPro"/>
</dbReference>
<evidence type="ECO:0000259" key="9">
    <source>
        <dbReference type="PROSITE" id="PS50929"/>
    </source>
</evidence>
<evidence type="ECO:0000256" key="3">
    <source>
        <dbReference type="ARBA" id="ARBA00022741"/>
    </source>
</evidence>
<sequence>MKTLLTLTTRLIADQKWSFLRGLALSFLVLAMGAALLGLSGWFITAAAVAGITGLGLDFDFFRPSAGVRGLALGRAVARYGERLLTHDATLRALADLRIALMDGVARRPHEEQARLRGAQALNRLTSDVDALDGLLLRLVLPFLAAGMVQISALLMLWWLEGLPIGLAVFLIYLVGGGFGLIWVARAARHDARAAETALQNIRRRALETMRARADLAVAGQLETATAQTLAEVEADALARRNLDALDRRVAAVISLTTALAGAAALAIAGQMAMAGQITPARAAVGLFVALALAESLMLLRRGMAEIGRMQEAGARVLALTDTPERAQPENPATTPDLNAPLLSARTLSFTRPEATRPVFSNLTLELRPGETVFLTGPSGAGKSTALAVLAGLMAPDGGELMLAGQPLARWPEAKLREMLTMVPQRSQLIGGTIAENLALALPMGEELSEAEAWAALRAVALDEVIEARGGLGAMLGEGGTGLSGGQSKRLALARAALRKPKILLLDEPTEGLDAETALTTLTGLRALLPESTFLVVSHRTPDLALATRSIPLG</sequence>
<evidence type="ECO:0000256" key="4">
    <source>
        <dbReference type="ARBA" id="ARBA00022840"/>
    </source>
</evidence>
<dbReference type="InterPro" id="IPR011527">
    <property type="entry name" value="ABC1_TM_dom"/>
</dbReference>
<feature type="transmembrane region" description="Helical" evidence="7">
    <location>
        <begin position="281"/>
        <end position="300"/>
    </location>
</feature>
<evidence type="ECO:0000256" key="1">
    <source>
        <dbReference type="ARBA" id="ARBA00004651"/>
    </source>
</evidence>
<dbReference type="GO" id="GO:0005524">
    <property type="term" value="F:ATP binding"/>
    <property type="evidence" value="ECO:0007669"/>
    <property type="project" value="UniProtKB-KW"/>
</dbReference>
<dbReference type="PROSITE" id="PS00211">
    <property type="entry name" value="ABC_TRANSPORTER_1"/>
    <property type="match status" value="1"/>
</dbReference>
<dbReference type="EMBL" id="AUND01000023">
    <property type="protein sequence ID" value="KEO52664.1"/>
    <property type="molecule type" value="Genomic_DNA"/>
</dbReference>
<evidence type="ECO:0000256" key="6">
    <source>
        <dbReference type="ARBA" id="ARBA00023136"/>
    </source>
</evidence>
<feature type="transmembrane region" description="Helical" evidence="7">
    <location>
        <begin position="165"/>
        <end position="185"/>
    </location>
</feature>
<proteinExistence type="predicted"/>
<comment type="subcellular location">
    <subcellularLocation>
        <location evidence="1">Cell membrane</location>
        <topology evidence="1">Multi-pass membrane protein</topology>
    </subcellularLocation>
</comment>
<evidence type="ECO:0000256" key="2">
    <source>
        <dbReference type="ARBA" id="ARBA00022692"/>
    </source>
</evidence>
<dbReference type="SMART" id="SM00382">
    <property type="entry name" value="AAA"/>
    <property type="match status" value="1"/>
</dbReference>
<keyword evidence="2 7" id="KW-0812">Transmembrane</keyword>
<feature type="transmembrane region" description="Helical" evidence="7">
    <location>
        <begin position="135"/>
        <end position="159"/>
    </location>
</feature>
<dbReference type="InterPro" id="IPR039421">
    <property type="entry name" value="Type_1_exporter"/>
</dbReference>
<dbReference type="GO" id="GO:0034775">
    <property type="term" value="P:glutathione transmembrane transport"/>
    <property type="evidence" value="ECO:0007669"/>
    <property type="project" value="InterPro"/>
</dbReference>
<feature type="transmembrane region" description="Helical" evidence="7">
    <location>
        <begin position="43"/>
        <end position="62"/>
    </location>
</feature>
<evidence type="ECO:0000259" key="8">
    <source>
        <dbReference type="PROSITE" id="PS50893"/>
    </source>
</evidence>
<dbReference type="PANTHER" id="PTHR24221">
    <property type="entry name" value="ATP-BINDING CASSETTE SUB-FAMILY B"/>
    <property type="match status" value="1"/>
</dbReference>
<dbReference type="Pfam" id="PF00005">
    <property type="entry name" value="ABC_tran"/>
    <property type="match status" value="1"/>
</dbReference>
<dbReference type="InterPro" id="IPR014223">
    <property type="entry name" value="ABC_CydC/D"/>
</dbReference>
<dbReference type="SUPFAM" id="SSF90123">
    <property type="entry name" value="ABC transporter transmembrane region"/>
    <property type="match status" value="1"/>
</dbReference>
<dbReference type="GO" id="GO:0016887">
    <property type="term" value="F:ATP hydrolysis activity"/>
    <property type="evidence" value="ECO:0007669"/>
    <property type="project" value="InterPro"/>
</dbReference>
<feature type="transmembrane region" description="Helical" evidence="7">
    <location>
        <begin position="20"/>
        <end position="37"/>
    </location>
</feature>
<feature type="domain" description="ABC transmembrane type-1" evidence="9">
    <location>
        <begin position="22"/>
        <end position="309"/>
    </location>
</feature>
<keyword evidence="4" id="KW-0067">ATP-binding</keyword>
<dbReference type="RefSeq" id="WP_038076706.1">
    <property type="nucleotide sequence ID" value="NZ_AUND01000023.1"/>
</dbReference>
<dbReference type="CDD" id="cd03228">
    <property type="entry name" value="ABCC_MRP_Like"/>
    <property type="match status" value="1"/>
</dbReference>
<keyword evidence="6 7" id="KW-0472">Membrane</keyword>
<name>A0A074J7Y6_9RHOB</name>
<feature type="transmembrane region" description="Helical" evidence="7">
    <location>
        <begin position="250"/>
        <end position="269"/>
    </location>
</feature>
<evidence type="ECO:0000256" key="7">
    <source>
        <dbReference type="SAM" id="Phobius"/>
    </source>
</evidence>
<feature type="domain" description="ABC transporter" evidence="8">
    <location>
        <begin position="345"/>
        <end position="554"/>
    </location>
</feature>
<dbReference type="GO" id="GO:0034040">
    <property type="term" value="F:ATPase-coupled lipid transmembrane transporter activity"/>
    <property type="evidence" value="ECO:0007669"/>
    <property type="project" value="TreeGrafter"/>
</dbReference>
<gene>
    <name evidence="10" type="ORF">TP2_06910</name>
</gene>
<protein>
    <submittedName>
        <fullName evidence="10">Uncharacterized protein</fullName>
    </submittedName>
</protein>
<dbReference type="InterPro" id="IPR003593">
    <property type="entry name" value="AAA+_ATPase"/>
</dbReference>
<evidence type="ECO:0000256" key="5">
    <source>
        <dbReference type="ARBA" id="ARBA00022989"/>
    </source>
</evidence>
<dbReference type="Gene3D" id="3.40.50.300">
    <property type="entry name" value="P-loop containing nucleotide triphosphate hydrolases"/>
    <property type="match status" value="1"/>
</dbReference>
<dbReference type="eggNOG" id="COG4987">
    <property type="taxonomic scope" value="Bacteria"/>
</dbReference>
<dbReference type="InterPro" id="IPR027417">
    <property type="entry name" value="P-loop_NTPase"/>
</dbReference>
<keyword evidence="3" id="KW-0547">Nucleotide-binding</keyword>
<dbReference type="PROSITE" id="PS50929">
    <property type="entry name" value="ABC_TM1F"/>
    <property type="match status" value="1"/>
</dbReference>
<dbReference type="PANTHER" id="PTHR24221:SF654">
    <property type="entry name" value="ATP-BINDING CASSETTE SUB-FAMILY B MEMBER 6"/>
    <property type="match status" value="1"/>
</dbReference>
<accession>A0A074J7Y6</accession>
<dbReference type="Gene3D" id="1.20.1560.10">
    <property type="entry name" value="ABC transporter type 1, transmembrane domain"/>
    <property type="match status" value="1"/>
</dbReference>
<organism evidence="10 11">
    <name type="scientific">Thioclava pacifica DSM 10166</name>
    <dbReference type="NCBI Taxonomy" id="1353537"/>
    <lineage>
        <taxon>Bacteria</taxon>
        <taxon>Pseudomonadati</taxon>
        <taxon>Pseudomonadota</taxon>
        <taxon>Alphaproteobacteria</taxon>
        <taxon>Rhodobacterales</taxon>
        <taxon>Paracoccaceae</taxon>
        <taxon>Thioclava</taxon>
    </lineage>
</organism>
<dbReference type="SUPFAM" id="SSF52540">
    <property type="entry name" value="P-loop containing nucleoside triphosphate hydrolases"/>
    <property type="match status" value="1"/>
</dbReference>
<dbReference type="GO" id="GO:0005886">
    <property type="term" value="C:plasma membrane"/>
    <property type="evidence" value="ECO:0007669"/>
    <property type="project" value="UniProtKB-SubCell"/>
</dbReference>
<dbReference type="PROSITE" id="PS50893">
    <property type="entry name" value="ABC_TRANSPORTER_2"/>
    <property type="match status" value="1"/>
</dbReference>
<dbReference type="InterPro" id="IPR017871">
    <property type="entry name" value="ABC_transporter-like_CS"/>
</dbReference>
<evidence type="ECO:0000313" key="10">
    <source>
        <dbReference type="EMBL" id="KEO52664.1"/>
    </source>
</evidence>
<dbReference type="GO" id="GO:0045454">
    <property type="term" value="P:cell redox homeostasis"/>
    <property type="evidence" value="ECO:0007669"/>
    <property type="project" value="InterPro"/>
</dbReference>
<dbReference type="OrthoDB" id="5288404at2"/>